<dbReference type="SUPFAM" id="SSF54001">
    <property type="entry name" value="Cysteine proteinases"/>
    <property type="match status" value="1"/>
</dbReference>
<dbReference type="Proteomes" id="UP001044222">
    <property type="component" value="Chromosome 11"/>
</dbReference>
<dbReference type="InterPro" id="IPR038765">
    <property type="entry name" value="Papain-like_cys_pep_sf"/>
</dbReference>
<keyword evidence="18" id="KW-1185">Reference proteome</keyword>
<evidence type="ECO:0000259" key="15">
    <source>
        <dbReference type="SMART" id="SM00645"/>
    </source>
</evidence>
<accession>A0A9D3RQN4</accession>
<keyword evidence="9" id="KW-0325">Glycoprotein</keyword>
<evidence type="ECO:0000259" key="16">
    <source>
        <dbReference type="SMART" id="SM00848"/>
    </source>
</evidence>
<comment type="caution">
    <text evidence="17">The sequence shown here is derived from an EMBL/GenBank/DDBJ whole genome shotgun (WGS) entry which is preliminary data.</text>
</comment>
<dbReference type="FunFam" id="3.90.70.10:FF:000074">
    <property type="entry name" value="Pro-cathepsin H"/>
    <property type="match status" value="1"/>
</dbReference>
<evidence type="ECO:0000256" key="11">
    <source>
        <dbReference type="ARBA" id="ARBA00036517"/>
    </source>
</evidence>
<comment type="catalytic activity">
    <reaction evidence="11">
        <text>Hydrolysis of proteins, acting as an aminopeptidase (notably, cleaving Arg-|-Xaa bonds) as well as an endopeptidase.</text>
        <dbReference type="EC" id="3.4.22.16"/>
    </reaction>
</comment>
<dbReference type="AlphaFoldDB" id="A0A9D3RQN4"/>
<dbReference type="GO" id="GO:0006508">
    <property type="term" value="P:proteolysis"/>
    <property type="evidence" value="ECO:0007669"/>
    <property type="project" value="UniProtKB-KW"/>
</dbReference>
<evidence type="ECO:0000313" key="17">
    <source>
        <dbReference type="EMBL" id="KAG5839654.1"/>
    </source>
</evidence>
<feature type="signal peptide" evidence="14">
    <location>
        <begin position="1"/>
        <end position="24"/>
    </location>
</feature>
<dbReference type="InterPro" id="IPR039417">
    <property type="entry name" value="Peptidase_C1A_papain-like"/>
</dbReference>
<keyword evidence="6" id="KW-0788">Thiol protease</keyword>
<dbReference type="GO" id="GO:0005764">
    <property type="term" value="C:lysosome"/>
    <property type="evidence" value="ECO:0007669"/>
    <property type="project" value="UniProtKB-SubCell"/>
</dbReference>
<evidence type="ECO:0000256" key="4">
    <source>
        <dbReference type="ARBA" id="ARBA00022729"/>
    </source>
</evidence>
<dbReference type="Pfam" id="PF08246">
    <property type="entry name" value="Inhibitor_I29"/>
    <property type="match status" value="1"/>
</dbReference>
<feature type="domain" description="Cathepsin propeptide inhibitor" evidence="16">
    <location>
        <begin position="38"/>
        <end position="93"/>
    </location>
</feature>
<dbReference type="Gene3D" id="3.90.70.10">
    <property type="entry name" value="Cysteine proteinases"/>
    <property type="match status" value="1"/>
</dbReference>
<feature type="domain" description="Peptidase C1A papain C-terminal" evidence="15">
    <location>
        <begin position="119"/>
        <end position="335"/>
    </location>
</feature>
<keyword evidence="5" id="KW-0378">Hydrolase</keyword>
<proteinExistence type="inferred from homology"/>
<evidence type="ECO:0000256" key="12">
    <source>
        <dbReference type="ARBA" id="ARBA00037522"/>
    </source>
</evidence>
<comment type="function">
    <text evidence="12">Important for the overall degradation of proteins in lysosomes.</text>
</comment>
<evidence type="ECO:0000256" key="13">
    <source>
        <dbReference type="ARBA" id="ARBA00039372"/>
    </source>
</evidence>
<keyword evidence="3" id="KW-0645">Protease</keyword>
<dbReference type="PANTHER" id="PTHR12411">
    <property type="entry name" value="CYSTEINE PROTEASE FAMILY C1-RELATED"/>
    <property type="match status" value="1"/>
</dbReference>
<protein>
    <recommendedName>
        <fullName evidence="13">Pro-cathepsin H</fullName>
    </recommendedName>
</protein>
<dbReference type="Pfam" id="PF00112">
    <property type="entry name" value="Peptidase_C1"/>
    <property type="match status" value="1"/>
</dbReference>
<evidence type="ECO:0000256" key="3">
    <source>
        <dbReference type="ARBA" id="ARBA00022670"/>
    </source>
</evidence>
<evidence type="ECO:0000256" key="1">
    <source>
        <dbReference type="ARBA" id="ARBA00004371"/>
    </source>
</evidence>
<dbReference type="InterPro" id="IPR013128">
    <property type="entry name" value="Peptidase_C1A"/>
</dbReference>
<dbReference type="InterPro" id="IPR025661">
    <property type="entry name" value="Pept_asp_AS"/>
</dbReference>
<evidence type="ECO:0000256" key="5">
    <source>
        <dbReference type="ARBA" id="ARBA00022801"/>
    </source>
</evidence>
<dbReference type="GO" id="GO:0004197">
    <property type="term" value="F:cysteine-type endopeptidase activity"/>
    <property type="evidence" value="ECO:0007669"/>
    <property type="project" value="UniProtKB-EC"/>
</dbReference>
<organism evidence="17 18">
    <name type="scientific">Anguilla anguilla</name>
    <name type="common">European freshwater eel</name>
    <name type="synonym">Muraena anguilla</name>
    <dbReference type="NCBI Taxonomy" id="7936"/>
    <lineage>
        <taxon>Eukaryota</taxon>
        <taxon>Metazoa</taxon>
        <taxon>Chordata</taxon>
        <taxon>Craniata</taxon>
        <taxon>Vertebrata</taxon>
        <taxon>Euteleostomi</taxon>
        <taxon>Actinopterygii</taxon>
        <taxon>Neopterygii</taxon>
        <taxon>Teleostei</taxon>
        <taxon>Anguilliformes</taxon>
        <taxon>Anguillidae</taxon>
        <taxon>Anguilla</taxon>
    </lineage>
</organism>
<evidence type="ECO:0000256" key="6">
    <source>
        <dbReference type="ARBA" id="ARBA00022807"/>
    </source>
</evidence>
<comment type="subcellular location">
    <subcellularLocation>
        <location evidence="1">Lysosome</location>
    </subcellularLocation>
</comment>
<evidence type="ECO:0000256" key="10">
    <source>
        <dbReference type="ARBA" id="ARBA00023228"/>
    </source>
</evidence>
<dbReference type="PRINTS" id="PR00705">
    <property type="entry name" value="PAPAIN"/>
</dbReference>
<comment type="similarity">
    <text evidence="2">Belongs to the peptidase C1 family.</text>
</comment>
<dbReference type="CDD" id="cd02248">
    <property type="entry name" value="Peptidase_C1A"/>
    <property type="match status" value="1"/>
</dbReference>
<keyword evidence="7" id="KW-0865">Zymogen</keyword>
<dbReference type="InterPro" id="IPR000668">
    <property type="entry name" value="Peptidase_C1A_C"/>
</dbReference>
<dbReference type="PROSITE" id="PS00640">
    <property type="entry name" value="THIOL_PROTEASE_ASN"/>
    <property type="match status" value="1"/>
</dbReference>
<dbReference type="PROSITE" id="PS00639">
    <property type="entry name" value="THIOL_PROTEASE_HIS"/>
    <property type="match status" value="1"/>
</dbReference>
<dbReference type="InterPro" id="IPR000169">
    <property type="entry name" value="Pept_cys_AS"/>
</dbReference>
<sequence>MSSMAMKSSATIVILLAAVRISHLSPTPVYSAEEEFEFKLWMSQHNRVYGLEEYYHRLQTFTENKKRIDHHNAGNHKFTMGLNQFSDMTFAEFRKSFLLTEPQNCSATKGGHVSSNGPFPDSVDWREKGNYVTPVKYQGACGSCWSFSTTGCLESATAIASGKLLLLSEQQLVDCAQAFKNKGCNGGLPSQAFEYIKYNKGLMTEDTYPYTARESTCKFHPDLAAAFVKDVVNITMFDEMGMVDAVARLNPVSVAYEVVDDFMHYKDGVYSSTTCRNTTDKVNHAVLAVGYGAQDGTPYWIVKNSWGTTWGKQGYFLMERGKNMCGVAACSSYPLPLV</sequence>
<keyword evidence="10" id="KW-0458">Lysosome</keyword>
<dbReference type="PROSITE" id="PS00139">
    <property type="entry name" value="THIOL_PROTEASE_CYS"/>
    <property type="match status" value="1"/>
</dbReference>
<dbReference type="OrthoDB" id="10253408at2759"/>
<evidence type="ECO:0000256" key="7">
    <source>
        <dbReference type="ARBA" id="ARBA00023145"/>
    </source>
</evidence>
<dbReference type="EMBL" id="JAFIRN010000011">
    <property type="protein sequence ID" value="KAG5839654.1"/>
    <property type="molecule type" value="Genomic_DNA"/>
</dbReference>
<evidence type="ECO:0000256" key="14">
    <source>
        <dbReference type="SAM" id="SignalP"/>
    </source>
</evidence>
<gene>
    <name evidence="17" type="ORF">ANANG_G00207200</name>
</gene>
<evidence type="ECO:0000256" key="9">
    <source>
        <dbReference type="ARBA" id="ARBA00023180"/>
    </source>
</evidence>
<keyword evidence="8" id="KW-1015">Disulfide bond</keyword>
<dbReference type="OMA" id="TCKFQPQ"/>
<dbReference type="InterPro" id="IPR025660">
    <property type="entry name" value="Pept_his_AS"/>
</dbReference>
<evidence type="ECO:0000256" key="2">
    <source>
        <dbReference type="ARBA" id="ARBA00008455"/>
    </source>
</evidence>
<feature type="chain" id="PRO_5038585245" description="Pro-cathepsin H" evidence="14">
    <location>
        <begin position="25"/>
        <end position="338"/>
    </location>
</feature>
<keyword evidence="4 14" id="KW-0732">Signal</keyword>
<name>A0A9D3RQN4_ANGAN</name>
<dbReference type="SMART" id="SM00645">
    <property type="entry name" value="Pept_C1"/>
    <property type="match status" value="1"/>
</dbReference>
<dbReference type="InterPro" id="IPR013201">
    <property type="entry name" value="Prot_inhib_I29"/>
</dbReference>
<dbReference type="SMART" id="SM00848">
    <property type="entry name" value="Inhibitor_I29"/>
    <property type="match status" value="1"/>
</dbReference>
<reference evidence="17" key="1">
    <citation type="submission" date="2021-01" db="EMBL/GenBank/DDBJ databases">
        <title>A chromosome-scale assembly of European eel, Anguilla anguilla.</title>
        <authorList>
            <person name="Henkel C."/>
            <person name="Jong-Raadsen S.A."/>
            <person name="Dufour S."/>
            <person name="Weltzien F.-A."/>
            <person name="Palstra A.P."/>
            <person name="Pelster B."/>
            <person name="Spaink H.P."/>
            <person name="Van Den Thillart G.E."/>
            <person name="Jansen H."/>
            <person name="Zahm M."/>
            <person name="Klopp C."/>
            <person name="Cedric C."/>
            <person name="Louis A."/>
            <person name="Berthelot C."/>
            <person name="Parey E."/>
            <person name="Roest Crollius H."/>
            <person name="Montfort J."/>
            <person name="Robinson-Rechavi M."/>
            <person name="Bucao C."/>
            <person name="Bouchez O."/>
            <person name="Gislard M."/>
            <person name="Lluch J."/>
            <person name="Milhes M."/>
            <person name="Lampietro C."/>
            <person name="Lopez Roques C."/>
            <person name="Donnadieu C."/>
            <person name="Braasch I."/>
            <person name="Desvignes T."/>
            <person name="Postlethwait J."/>
            <person name="Bobe J."/>
            <person name="Guiguen Y."/>
            <person name="Dirks R."/>
        </authorList>
    </citation>
    <scope>NUCLEOTIDE SEQUENCE</scope>
    <source>
        <strain evidence="17">Tag_6206</strain>
        <tissue evidence="17">Liver</tissue>
    </source>
</reference>
<evidence type="ECO:0000313" key="18">
    <source>
        <dbReference type="Proteomes" id="UP001044222"/>
    </source>
</evidence>
<evidence type="ECO:0000256" key="8">
    <source>
        <dbReference type="ARBA" id="ARBA00023157"/>
    </source>
</evidence>